<reference evidence="2" key="1">
    <citation type="submission" date="2016-05" db="EMBL/GenBank/DDBJ databases">
        <authorList>
            <person name="Lavstsen T."/>
            <person name="Jespersen J.S."/>
        </authorList>
    </citation>
    <scope>NUCLEOTIDE SEQUENCE</scope>
    <source>
        <tissue evidence="2">Brain</tissue>
    </source>
</reference>
<evidence type="ECO:0000256" key="1">
    <source>
        <dbReference type="SAM" id="MobiDB-lite"/>
    </source>
</evidence>
<protein>
    <submittedName>
        <fullName evidence="2">Uncharacterized protein</fullName>
    </submittedName>
</protein>
<evidence type="ECO:0000313" key="2">
    <source>
        <dbReference type="EMBL" id="SBP20260.1"/>
    </source>
</evidence>
<accession>A0A1A7XR30</accession>
<sequence>PRQPLGFTAGSSADVGHEPGAAGSTGPHPVAASHGAEWQLEAEEVRGRGVLQRDPLHPIADETLFCLTTIRF</sequence>
<dbReference type="AlphaFoldDB" id="A0A1A7XR30"/>
<proteinExistence type="predicted"/>
<organism evidence="2">
    <name type="scientific">Iconisemion striatum</name>
    <dbReference type="NCBI Taxonomy" id="60296"/>
    <lineage>
        <taxon>Eukaryota</taxon>
        <taxon>Metazoa</taxon>
        <taxon>Chordata</taxon>
        <taxon>Craniata</taxon>
        <taxon>Vertebrata</taxon>
        <taxon>Euteleostomi</taxon>
        <taxon>Actinopterygii</taxon>
        <taxon>Neopterygii</taxon>
        <taxon>Teleostei</taxon>
        <taxon>Neoteleostei</taxon>
        <taxon>Acanthomorphata</taxon>
        <taxon>Ovalentaria</taxon>
        <taxon>Atherinomorphae</taxon>
        <taxon>Cyprinodontiformes</taxon>
        <taxon>Nothobranchiidae</taxon>
        <taxon>Iconisemion</taxon>
    </lineage>
</organism>
<feature type="non-terminal residue" evidence="2">
    <location>
        <position position="1"/>
    </location>
</feature>
<feature type="region of interest" description="Disordered" evidence="1">
    <location>
        <begin position="1"/>
        <end position="35"/>
    </location>
</feature>
<gene>
    <name evidence="2" type="primary">Nfu_g_1_005258</name>
</gene>
<dbReference type="EMBL" id="HADW01018860">
    <property type="protein sequence ID" value="SBP20260.1"/>
    <property type="molecule type" value="Transcribed_RNA"/>
</dbReference>
<name>A0A1A7XR30_9TELE</name>
<reference evidence="2" key="2">
    <citation type="submission" date="2016-06" db="EMBL/GenBank/DDBJ databases">
        <title>The genome of a short-lived fish provides insights into sex chromosome evolution and the genetic control of aging.</title>
        <authorList>
            <person name="Reichwald K."/>
            <person name="Felder M."/>
            <person name="Petzold A."/>
            <person name="Koch P."/>
            <person name="Groth M."/>
            <person name="Platzer M."/>
        </authorList>
    </citation>
    <scope>NUCLEOTIDE SEQUENCE</scope>
    <source>
        <tissue evidence="2">Brain</tissue>
    </source>
</reference>